<evidence type="ECO:0000313" key="1">
    <source>
        <dbReference type="EMBL" id="CAF4436959.1"/>
    </source>
</evidence>
<dbReference type="Proteomes" id="UP000663868">
    <property type="component" value="Unassembled WGS sequence"/>
</dbReference>
<sequence>KFGLGQKLYSKWYTKWFDKSTLNGTVLCLYTMNNRLAWEEAIDKWQKPVLDDTSLPDWYKSALFNESYFIADGGSIWLDVSDDTTLPDHVRKWGRYGYLEGN</sequence>
<dbReference type="AlphaFoldDB" id="A0A820RD89"/>
<dbReference type="GO" id="GO:0008422">
    <property type="term" value="F:beta-glucosidase activity"/>
    <property type="evidence" value="ECO:0007669"/>
    <property type="project" value="TreeGrafter"/>
</dbReference>
<name>A0A820RD89_9BILA</name>
<dbReference type="PANTHER" id="PTHR12654:SF0">
    <property type="entry name" value="NON-LYSOSOMAL GLUCOSYLCERAMIDASE"/>
    <property type="match status" value="1"/>
</dbReference>
<dbReference type="EMBL" id="CAJOBB010029441">
    <property type="protein sequence ID" value="CAF4436959.1"/>
    <property type="molecule type" value="Genomic_DNA"/>
</dbReference>
<protein>
    <submittedName>
        <fullName evidence="1">Uncharacterized protein</fullName>
    </submittedName>
</protein>
<proteinExistence type="predicted"/>
<dbReference type="PANTHER" id="PTHR12654">
    <property type="entry name" value="BILE ACID BETA-GLUCOSIDASE-RELATED"/>
    <property type="match status" value="1"/>
</dbReference>
<dbReference type="InterPro" id="IPR052566">
    <property type="entry name" value="Non-lysos_glucosylceramidase"/>
</dbReference>
<gene>
    <name evidence="1" type="ORF">KXQ929_LOCUS53134</name>
</gene>
<accession>A0A820RD89</accession>
<comment type="caution">
    <text evidence="1">The sequence shown here is derived from an EMBL/GenBank/DDBJ whole genome shotgun (WGS) entry which is preliminary data.</text>
</comment>
<evidence type="ECO:0000313" key="2">
    <source>
        <dbReference type="Proteomes" id="UP000663868"/>
    </source>
</evidence>
<feature type="non-terminal residue" evidence="1">
    <location>
        <position position="1"/>
    </location>
</feature>
<reference evidence="1" key="1">
    <citation type="submission" date="2021-02" db="EMBL/GenBank/DDBJ databases">
        <authorList>
            <person name="Nowell W R."/>
        </authorList>
    </citation>
    <scope>NUCLEOTIDE SEQUENCE</scope>
</reference>
<organism evidence="1 2">
    <name type="scientific">Adineta steineri</name>
    <dbReference type="NCBI Taxonomy" id="433720"/>
    <lineage>
        <taxon>Eukaryota</taxon>
        <taxon>Metazoa</taxon>
        <taxon>Spiralia</taxon>
        <taxon>Gnathifera</taxon>
        <taxon>Rotifera</taxon>
        <taxon>Eurotatoria</taxon>
        <taxon>Bdelloidea</taxon>
        <taxon>Adinetida</taxon>
        <taxon>Adinetidae</taxon>
        <taxon>Adineta</taxon>
    </lineage>
</organism>